<gene>
    <name evidence="3" type="ORF">SARC_11233</name>
</gene>
<reference evidence="3 4" key="1">
    <citation type="submission" date="2011-02" db="EMBL/GenBank/DDBJ databases">
        <title>The Genome Sequence of Sphaeroforma arctica JP610.</title>
        <authorList>
            <consortium name="The Broad Institute Genome Sequencing Platform"/>
            <person name="Russ C."/>
            <person name="Cuomo C."/>
            <person name="Young S.K."/>
            <person name="Zeng Q."/>
            <person name="Gargeya S."/>
            <person name="Alvarado L."/>
            <person name="Berlin A."/>
            <person name="Chapman S.B."/>
            <person name="Chen Z."/>
            <person name="Freedman E."/>
            <person name="Gellesch M."/>
            <person name="Goldberg J."/>
            <person name="Griggs A."/>
            <person name="Gujja S."/>
            <person name="Heilman E."/>
            <person name="Heiman D."/>
            <person name="Howarth C."/>
            <person name="Mehta T."/>
            <person name="Neiman D."/>
            <person name="Pearson M."/>
            <person name="Roberts A."/>
            <person name="Saif S."/>
            <person name="Shea T."/>
            <person name="Shenoy N."/>
            <person name="Sisk P."/>
            <person name="Stolte C."/>
            <person name="Sykes S."/>
            <person name="White J."/>
            <person name="Yandava C."/>
            <person name="Burger G."/>
            <person name="Gray M.W."/>
            <person name="Holland P.W.H."/>
            <person name="King N."/>
            <person name="Lang F.B.F."/>
            <person name="Roger A.J."/>
            <person name="Ruiz-Trillo I."/>
            <person name="Haas B."/>
            <person name="Nusbaum C."/>
            <person name="Birren B."/>
        </authorList>
    </citation>
    <scope>NUCLEOTIDE SEQUENCE [LARGE SCALE GENOMIC DNA]</scope>
    <source>
        <strain evidence="3 4">JP610</strain>
    </source>
</reference>
<keyword evidence="2" id="KW-1133">Transmembrane helix</keyword>
<sequence length="203" mass="22444">MCGDMIRERRYHSITIMRCSFYTVRWFTICLLCVVILRLRQTLFFVDDSTDSNGDAPLDGSAAIFAHKRLGEWVQEDFEDNKYLPKGDEIRAGAAQIGGNGIYIEPSQIEIDGVVLRPDSVNHAVLVKSGVYSELNSKVAITTDQKNQGNNAIPNDRRDNGVDITKPEESTKGDERPSVGGESSLSNAQKYPPHENVGQDAPA</sequence>
<feature type="region of interest" description="Disordered" evidence="1">
    <location>
        <begin position="143"/>
        <end position="203"/>
    </location>
</feature>
<accession>A0A0L0FIG1</accession>
<feature type="non-terminal residue" evidence="3">
    <location>
        <position position="203"/>
    </location>
</feature>
<feature type="compositionally biased region" description="Basic and acidic residues" evidence="1">
    <location>
        <begin position="155"/>
        <end position="177"/>
    </location>
</feature>
<keyword evidence="4" id="KW-1185">Reference proteome</keyword>
<keyword evidence="2" id="KW-0812">Transmembrane</keyword>
<feature type="transmembrane region" description="Helical" evidence="2">
    <location>
        <begin position="21"/>
        <end position="39"/>
    </location>
</feature>
<dbReference type="EMBL" id="KQ243178">
    <property type="protein sequence ID" value="KNC76261.1"/>
    <property type="molecule type" value="Genomic_DNA"/>
</dbReference>
<dbReference type="GeneID" id="25911737"/>
<dbReference type="AlphaFoldDB" id="A0A0L0FIG1"/>
<evidence type="ECO:0000313" key="3">
    <source>
        <dbReference type="EMBL" id="KNC76261.1"/>
    </source>
</evidence>
<evidence type="ECO:0000256" key="1">
    <source>
        <dbReference type="SAM" id="MobiDB-lite"/>
    </source>
</evidence>
<organism evidence="3 4">
    <name type="scientific">Sphaeroforma arctica JP610</name>
    <dbReference type="NCBI Taxonomy" id="667725"/>
    <lineage>
        <taxon>Eukaryota</taxon>
        <taxon>Ichthyosporea</taxon>
        <taxon>Ichthyophonida</taxon>
        <taxon>Sphaeroforma</taxon>
    </lineage>
</organism>
<keyword evidence="2" id="KW-0472">Membrane</keyword>
<feature type="compositionally biased region" description="Polar residues" evidence="1">
    <location>
        <begin position="143"/>
        <end position="153"/>
    </location>
</feature>
<proteinExistence type="predicted"/>
<evidence type="ECO:0000256" key="2">
    <source>
        <dbReference type="SAM" id="Phobius"/>
    </source>
</evidence>
<name>A0A0L0FIG1_9EUKA</name>
<evidence type="ECO:0000313" key="4">
    <source>
        <dbReference type="Proteomes" id="UP000054560"/>
    </source>
</evidence>
<protein>
    <submittedName>
        <fullName evidence="3">Uncharacterized protein</fullName>
    </submittedName>
</protein>
<dbReference type="RefSeq" id="XP_014150163.1">
    <property type="nucleotide sequence ID" value="XM_014294688.1"/>
</dbReference>
<dbReference type="Proteomes" id="UP000054560">
    <property type="component" value="Unassembled WGS sequence"/>
</dbReference>